<dbReference type="Proteomes" id="UP000535937">
    <property type="component" value="Unassembled WGS sequence"/>
</dbReference>
<reference evidence="1 2" key="1">
    <citation type="submission" date="2020-08" db="EMBL/GenBank/DDBJ databases">
        <title>Genomic Encyclopedia of Type Strains, Phase III (KMG-III): the genomes of soil and plant-associated and newly described type strains.</title>
        <authorList>
            <person name="Whitman W."/>
        </authorList>
    </citation>
    <scope>NUCLEOTIDE SEQUENCE [LARGE SCALE GENOMIC DNA]</scope>
    <source>
        <strain evidence="1 2">CECT 8799</strain>
    </source>
</reference>
<comment type="caution">
    <text evidence="1">The sequence shown here is derived from an EMBL/GenBank/DDBJ whole genome shotgun (WGS) entry which is preliminary data.</text>
</comment>
<evidence type="ECO:0000313" key="2">
    <source>
        <dbReference type="Proteomes" id="UP000535937"/>
    </source>
</evidence>
<evidence type="ECO:0000313" key="1">
    <source>
        <dbReference type="EMBL" id="MBB3062256.1"/>
    </source>
</evidence>
<name>A0A7W4WEU5_9GAMM</name>
<dbReference type="AlphaFoldDB" id="A0A7W4WEU5"/>
<proteinExistence type="predicted"/>
<accession>A0A7W4WEU5</accession>
<dbReference type="EMBL" id="JACHWZ010000014">
    <property type="protein sequence ID" value="MBB3062256.1"/>
    <property type="molecule type" value="Genomic_DNA"/>
</dbReference>
<keyword evidence="2" id="KW-1185">Reference proteome</keyword>
<sequence>MSMRMPRRENLPAAGRLHYCGLPRPQGDLIGLKAGRRVRIDNQERDTRNQIFMHFFFTPFPAFQVSWIISSAIKAALLTEAAGI</sequence>
<gene>
    <name evidence="1" type="ORF">FHS09_003101</name>
</gene>
<dbReference type="RefSeq" id="WP_183461392.1">
    <property type="nucleotide sequence ID" value="NZ_JACHWZ010000014.1"/>
</dbReference>
<organism evidence="1 2">
    <name type="scientific">Microbulbifer rhizosphaerae</name>
    <dbReference type="NCBI Taxonomy" id="1562603"/>
    <lineage>
        <taxon>Bacteria</taxon>
        <taxon>Pseudomonadati</taxon>
        <taxon>Pseudomonadota</taxon>
        <taxon>Gammaproteobacteria</taxon>
        <taxon>Cellvibrionales</taxon>
        <taxon>Microbulbiferaceae</taxon>
        <taxon>Microbulbifer</taxon>
    </lineage>
</organism>
<protein>
    <submittedName>
        <fullName evidence="1">Uncharacterized protein</fullName>
    </submittedName>
</protein>